<evidence type="ECO:0000256" key="1">
    <source>
        <dbReference type="SAM" id="MobiDB-lite"/>
    </source>
</evidence>
<accession>A0ABQ9WX67</accession>
<feature type="region of interest" description="Disordered" evidence="1">
    <location>
        <begin position="661"/>
        <end position="712"/>
    </location>
</feature>
<dbReference type="EMBL" id="JARBJD010000314">
    <property type="protein sequence ID" value="KAK2944101.1"/>
    <property type="molecule type" value="Genomic_DNA"/>
</dbReference>
<name>A0ABQ9WX67_9EUKA</name>
<feature type="region of interest" description="Disordered" evidence="1">
    <location>
        <begin position="1351"/>
        <end position="1375"/>
    </location>
</feature>
<evidence type="ECO:0000259" key="2">
    <source>
        <dbReference type="PROSITE" id="PS50802"/>
    </source>
</evidence>
<protein>
    <recommendedName>
        <fullName evidence="2">OTU domain-containing protein</fullName>
    </recommendedName>
</protein>
<feature type="compositionally biased region" description="Basic and acidic residues" evidence="1">
    <location>
        <begin position="1572"/>
        <end position="1582"/>
    </location>
</feature>
<feature type="compositionally biased region" description="Basic and acidic residues" evidence="1">
    <location>
        <begin position="1549"/>
        <end position="1558"/>
    </location>
</feature>
<feature type="compositionally biased region" description="Polar residues" evidence="1">
    <location>
        <begin position="775"/>
        <end position="787"/>
    </location>
</feature>
<dbReference type="CDD" id="cd22744">
    <property type="entry name" value="OTU"/>
    <property type="match status" value="1"/>
</dbReference>
<dbReference type="InterPro" id="IPR003323">
    <property type="entry name" value="OTU_dom"/>
</dbReference>
<reference evidence="3 4" key="1">
    <citation type="journal article" date="2022" name="bioRxiv">
        <title>Genomics of Preaxostyla Flagellates Illuminates Evolutionary Transitions and the Path Towards Mitochondrial Loss.</title>
        <authorList>
            <person name="Novak L.V.F."/>
            <person name="Treitli S.C."/>
            <person name="Pyrih J."/>
            <person name="Halakuc P."/>
            <person name="Pipaliya S.V."/>
            <person name="Vacek V."/>
            <person name="Brzon O."/>
            <person name="Soukal P."/>
            <person name="Eme L."/>
            <person name="Dacks J.B."/>
            <person name="Karnkowska A."/>
            <person name="Elias M."/>
            <person name="Hampl V."/>
        </authorList>
    </citation>
    <scope>NUCLEOTIDE SEQUENCE [LARGE SCALE GENOMIC DNA]</scope>
    <source>
        <strain evidence="3">NAU3</strain>
        <tissue evidence="3">Gut</tissue>
    </source>
</reference>
<feature type="region of interest" description="Disordered" evidence="1">
    <location>
        <begin position="1315"/>
        <end position="1334"/>
    </location>
</feature>
<dbReference type="Gene3D" id="3.90.70.80">
    <property type="match status" value="1"/>
</dbReference>
<proteinExistence type="predicted"/>
<organism evidence="3 4">
    <name type="scientific">Blattamonas nauphoetae</name>
    <dbReference type="NCBI Taxonomy" id="2049346"/>
    <lineage>
        <taxon>Eukaryota</taxon>
        <taxon>Metamonada</taxon>
        <taxon>Preaxostyla</taxon>
        <taxon>Oxymonadida</taxon>
        <taxon>Blattamonas</taxon>
    </lineage>
</organism>
<evidence type="ECO:0000313" key="4">
    <source>
        <dbReference type="Proteomes" id="UP001281761"/>
    </source>
</evidence>
<evidence type="ECO:0000313" key="3">
    <source>
        <dbReference type="EMBL" id="KAK2944101.1"/>
    </source>
</evidence>
<gene>
    <name evidence="3" type="ORF">BLNAU_20985</name>
</gene>
<comment type="caution">
    <text evidence="3">The sequence shown here is derived from an EMBL/GenBank/DDBJ whole genome shotgun (WGS) entry which is preliminary data.</text>
</comment>
<dbReference type="Proteomes" id="UP001281761">
    <property type="component" value="Unassembled WGS sequence"/>
</dbReference>
<feature type="domain" description="OTU" evidence="2">
    <location>
        <begin position="1393"/>
        <end position="1539"/>
    </location>
</feature>
<dbReference type="PROSITE" id="PS50802">
    <property type="entry name" value="OTU"/>
    <property type="match status" value="1"/>
</dbReference>
<sequence length="1622" mass="185659">MPLITLTMSLGVNEVKIARHGEPSFIFRNRNKITNKTAPIPCDYDEQSLQDKKLDPIGKAFITINRRNEPPIHIERDTFCYTYDVFMCQPTSNKQKYNPKEVYSSPDCIGRLTVPSIHHFPHFFKLFVNKNNQVENRLRGTTWHVVDDFILSCMEVPRGEHVVLLTSPNKKRWENITEHKETSAPTMMFNVPKFLFPEMIHMFNAIPCPYNFMEDTALKMMISQQSIQKQGMIPRHLFDPLTFKTGKSVHKSSPKKKIQLNRDHYGAKTPHRYIHSSSPQFDPMNWFTQHATKQSFRIVQNRTTKKMNKSMELNLFSRVNKQMSTIIYAGTHEETYLRAVETGLKLTAFRLIHQKQSPKLPISFPKTKYSLYQIMRSSSVIKAVTIPDPTTLNKHEARAYDTQWDFLFKHCLHKEALEDISPPIKGFEEKVSAVASGIGKLQPNSDQMEVITSHLVPSGETNAGFDSILLMFRCKKVPFHLHSLAVVFLQGTTGKQHGITDEGVRLMKKWCYILATQYSLKRVQIFPSFIVPKDALKFHKFQLNNQDNLKNFIPEQNIWIAQFETKGEIHVGNIRIPPMTASTAPILARFIELEVNYDPQIVRCTFCGTLITDNFPNHCCAEMKSRIPTIDLNNSLIDDLERVNKPGIQSTEKHIEIVQHVKPSEEKDQEQDHSQELKEDIPKKGKKADQSQTHKTEDIPKKGKKEDQFPEPIKEDINIGFVSDPSVLQHKQVNRGIQPTIRPPPHREVYVQIAYTNGIPGTPDFYRLPVPPQPSTIGTNTTQNQPQPKHALDDPNDDNSDDISTQPLSEYLNDQSEIIEAHDLWCGRFKLSYVQDGTYQYRPITLGEQPFQSLEFDLPSVDITDPTLNTQFMLPYGANAIIDPLNFYPKQVADHLRSKRIEEESLWEWLNCMNPHPRISGALQTDEAEMTEGTTTVTERTHNTRFMLPAGANARIDPLDVGSEAVTDYLHSKRVEYEYFWQWLNRKNPPTRMGDALQADENELIERIQNCGNEIEKSRLTCLLAKGLLLRSRLSLQSGDLNAAVSFLVWSKQNMELNDTAEVECELMQALGRDTTTNSHGFDELERVLVTSRNCFDATSKQWNQEEHNLPILLSPSFHTLQFYFKQVQDCVTKLRWYLNIFGGAHIIARQQMNVSRSTQARNAILQALREGLTLQFQIAWKAGDESDVNYLLRELAYINRIEGNMDSPPEPPTQFKSQKKQMKELAIRSMKSAIQNIISTHEKWKMINDNASVSGTPPIQTSVQSDIHMNAQLQFDRISTIINMCSHKLVNTSNTKIVKALDGIKTELRPLVTTTSHRDADERTDQTDSRSYDALSNADTRIQTFQASSTLPSSRVNFPNREGSSPHKYSYFPQTSEDSDDTLFFKSRLGDANVVNPHGDGNCWLYAVYDQLTPSDLDQLNLLARDYPRHCDEAVNFFVSLVRPQLVTRMMSNRKELEEVFQPSDKFPSVDKYIKSQLKDYQWGGGFEFRFLSTVIGKRIAVHYPNTMPTLVFPEESDLPIINIGFINENHFVSLHNVPEVQKSTPKKSQEAQKPVEEMLAQQKPTVVKALKRDQPTEPKKQSTTTGTGHVQKGGPKRSKKKKDQSNESSIPLMPSENFIP</sequence>
<dbReference type="InterPro" id="IPR038765">
    <property type="entry name" value="Papain-like_cys_pep_sf"/>
</dbReference>
<feature type="region of interest" description="Disordered" evidence="1">
    <location>
        <begin position="1541"/>
        <end position="1622"/>
    </location>
</feature>
<feature type="compositionally biased region" description="Basic and acidic residues" evidence="1">
    <location>
        <begin position="1317"/>
        <end position="1332"/>
    </location>
</feature>
<keyword evidence="4" id="KW-1185">Reference proteome</keyword>
<dbReference type="SUPFAM" id="SSF54001">
    <property type="entry name" value="Cysteine proteinases"/>
    <property type="match status" value="1"/>
</dbReference>
<feature type="region of interest" description="Disordered" evidence="1">
    <location>
        <begin position="762"/>
        <end position="807"/>
    </location>
</feature>